<dbReference type="RefSeq" id="WP_090487109.1">
    <property type="nucleotide sequence ID" value="NZ_FOUO01000018.1"/>
</dbReference>
<keyword evidence="5" id="KW-1185">Reference proteome</keyword>
<dbReference type="InterPro" id="IPR003736">
    <property type="entry name" value="PAAI_dom"/>
</dbReference>
<dbReference type="CDD" id="cd03443">
    <property type="entry name" value="PaaI_thioesterase"/>
    <property type="match status" value="1"/>
</dbReference>
<dbReference type="PANTHER" id="PTHR43240:SF5">
    <property type="entry name" value="1,4-DIHYDROXY-2-NAPHTHOYL-COA THIOESTERASE 1"/>
    <property type="match status" value="1"/>
</dbReference>
<dbReference type="Pfam" id="PF03061">
    <property type="entry name" value="4HBT"/>
    <property type="match status" value="1"/>
</dbReference>
<evidence type="ECO:0000256" key="1">
    <source>
        <dbReference type="ARBA" id="ARBA00008324"/>
    </source>
</evidence>
<dbReference type="EMBL" id="FOUO01000018">
    <property type="protein sequence ID" value="SFM65343.1"/>
    <property type="molecule type" value="Genomic_DNA"/>
</dbReference>
<dbReference type="GO" id="GO:0061522">
    <property type="term" value="F:1,4-dihydroxy-2-naphthoyl-CoA thioesterase activity"/>
    <property type="evidence" value="ECO:0007669"/>
    <property type="project" value="TreeGrafter"/>
</dbReference>
<gene>
    <name evidence="4" type="ORF">SAMN05421721_11839</name>
</gene>
<dbReference type="OrthoDB" id="9798208at2"/>
<dbReference type="Proteomes" id="UP000199556">
    <property type="component" value="Unassembled WGS sequence"/>
</dbReference>
<dbReference type="GO" id="GO:0005829">
    <property type="term" value="C:cytosol"/>
    <property type="evidence" value="ECO:0007669"/>
    <property type="project" value="TreeGrafter"/>
</dbReference>
<evidence type="ECO:0000313" key="4">
    <source>
        <dbReference type="EMBL" id="SFM65343.1"/>
    </source>
</evidence>
<name>A0A1I4SM34_ECTMO</name>
<reference evidence="4 5" key="1">
    <citation type="submission" date="2016-10" db="EMBL/GenBank/DDBJ databases">
        <authorList>
            <person name="de Groot N.N."/>
        </authorList>
    </citation>
    <scope>NUCLEOTIDE SEQUENCE [LARGE SCALE GENOMIC DNA]</scope>
    <source>
        <strain evidence="4 5">DSM 4180</strain>
    </source>
</reference>
<dbReference type="Gene3D" id="3.10.129.10">
    <property type="entry name" value="Hotdog Thioesterase"/>
    <property type="match status" value="1"/>
</dbReference>
<dbReference type="PANTHER" id="PTHR43240">
    <property type="entry name" value="1,4-DIHYDROXY-2-NAPHTHOYL-COA THIOESTERASE 1"/>
    <property type="match status" value="1"/>
</dbReference>
<evidence type="ECO:0000313" key="5">
    <source>
        <dbReference type="Proteomes" id="UP000199556"/>
    </source>
</evidence>
<dbReference type="NCBIfam" id="TIGR00369">
    <property type="entry name" value="unchar_dom_1"/>
    <property type="match status" value="1"/>
</dbReference>
<comment type="similarity">
    <text evidence="1">Belongs to the thioesterase PaaI family.</text>
</comment>
<organism evidence="4 5">
    <name type="scientific">Ectothiorhodospira mobilis</name>
    <dbReference type="NCBI Taxonomy" id="195064"/>
    <lineage>
        <taxon>Bacteria</taxon>
        <taxon>Pseudomonadati</taxon>
        <taxon>Pseudomonadota</taxon>
        <taxon>Gammaproteobacteria</taxon>
        <taxon>Chromatiales</taxon>
        <taxon>Ectothiorhodospiraceae</taxon>
        <taxon>Ectothiorhodospira</taxon>
    </lineage>
</organism>
<evidence type="ECO:0000259" key="3">
    <source>
        <dbReference type="Pfam" id="PF03061"/>
    </source>
</evidence>
<dbReference type="SUPFAM" id="SSF54637">
    <property type="entry name" value="Thioesterase/thiol ester dehydrase-isomerase"/>
    <property type="match status" value="1"/>
</dbReference>
<feature type="domain" description="Thioesterase" evidence="3">
    <location>
        <begin position="52"/>
        <end position="129"/>
    </location>
</feature>
<accession>A0A1I4SM34</accession>
<dbReference type="STRING" id="195064.SAMN05421721_11839"/>
<protein>
    <submittedName>
        <fullName evidence="4">1,4-dihydroxy-2-naphthoyl-CoA hydrolase</fullName>
    </submittedName>
</protein>
<dbReference type="InterPro" id="IPR006683">
    <property type="entry name" value="Thioestr_dom"/>
</dbReference>
<dbReference type="AlphaFoldDB" id="A0A1I4SM34"/>
<dbReference type="InterPro" id="IPR029069">
    <property type="entry name" value="HotDog_dom_sf"/>
</dbReference>
<evidence type="ECO:0000256" key="2">
    <source>
        <dbReference type="ARBA" id="ARBA00022801"/>
    </source>
</evidence>
<proteinExistence type="inferred from homology"/>
<sequence length="142" mass="15124">MSAPWQRPIPPQGLDHLIPGTLMEALGIRILGVEGDTLSGTLPVDRRTRQPFGLLHGGASVALAETLGSLAAWLACPEGCVPAGLEINASHLRAVSEGTVTGHARPVRLGRRHQVWTVEIMDEAGRAVCTCRLTVAIQPQRD</sequence>
<keyword evidence="2 4" id="KW-0378">Hydrolase</keyword>